<dbReference type="Gene3D" id="1.10.357.10">
    <property type="entry name" value="Tetracycline Repressor, domain 2"/>
    <property type="match status" value="1"/>
</dbReference>
<evidence type="ECO:0000259" key="3">
    <source>
        <dbReference type="PROSITE" id="PS50977"/>
    </source>
</evidence>
<feature type="domain" description="HTH tetR-type" evidence="3">
    <location>
        <begin position="11"/>
        <end position="71"/>
    </location>
</feature>
<keyword evidence="1 2" id="KW-0238">DNA-binding</keyword>
<accession>A0A0J9C6N3</accession>
<sequence>MPTQKFLNLCIYKKQLIVNAMKQEILRVPYSEITVSRVAKTAGISRASFYTYFDGKEDLFSYMLCQVLDHMESLLILAFQEEDGCFGNSMKRVFHMFTRDDTGALLNRIRKQSAEDREVERIFTMAEMQIYSEERRRHRGKQCYQTIDPSAYPGLDEEYLTCAIDIGIMIIFKTLFQYCGNTSQGDELNKVAEIQLDILEKGIGA</sequence>
<dbReference type="AlphaFoldDB" id="A0A0J9C6N3"/>
<dbReference type="RefSeq" id="WP_048929801.1">
    <property type="nucleotide sequence ID" value="NZ_KQ235877.1"/>
</dbReference>
<dbReference type="PANTHER" id="PTHR43479:SF11">
    <property type="entry name" value="ACREF_ENVCD OPERON REPRESSOR-RELATED"/>
    <property type="match status" value="1"/>
</dbReference>
<dbReference type="InterPro" id="IPR009057">
    <property type="entry name" value="Homeodomain-like_sf"/>
</dbReference>
<evidence type="ECO:0000256" key="2">
    <source>
        <dbReference type="PROSITE-ProRule" id="PRU00335"/>
    </source>
</evidence>
<evidence type="ECO:0000256" key="1">
    <source>
        <dbReference type="ARBA" id="ARBA00023125"/>
    </source>
</evidence>
<dbReference type="PROSITE" id="PS50977">
    <property type="entry name" value="HTH_TETR_2"/>
    <property type="match status" value="1"/>
</dbReference>
<dbReference type="InterPro" id="IPR050624">
    <property type="entry name" value="HTH-type_Tx_Regulator"/>
</dbReference>
<proteinExistence type="predicted"/>
<comment type="caution">
    <text evidence="4">The sequence shown here is derived from an EMBL/GenBank/DDBJ whole genome shotgun (WGS) entry which is preliminary data.</text>
</comment>
<dbReference type="InterPro" id="IPR001647">
    <property type="entry name" value="HTH_TetR"/>
</dbReference>
<evidence type="ECO:0000313" key="4">
    <source>
        <dbReference type="EMBL" id="KMW20076.1"/>
    </source>
</evidence>
<gene>
    <name evidence="4" type="ORF">HMPREF9470_02091</name>
</gene>
<dbReference type="Proteomes" id="UP000037392">
    <property type="component" value="Unassembled WGS sequence"/>
</dbReference>
<organism evidence="4 5">
    <name type="scientific">[Clostridium] citroniae WAL-19142</name>
    <dbReference type="NCBI Taxonomy" id="742734"/>
    <lineage>
        <taxon>Bacteria</taxon>
        <taxon>Bacillati</taxon>
        <taxon>Bacillota</taxon>
        <taxon>Clostridia</taxon>
        <taxon>Lachnospirales</taxon>
        <taxon>Lachnospiraceae</taxon>
        <taxon>Enterocloster</taxon>
    </lineage>
</organism>
<evidence type="ECO:0000313" key="5">
    <source>
        <dbReference type="Proteomes" id="UP000037392"/>
    </source>
</evidence>
<dbReference type="SUPFAM" id="SSF46689">
    <property type="entry name" value="Homeodomain-like"/>
    <property type="match status" value="1"/>
</dbReference>
<protein>
    <recommendedName>
        <fullName evidence="3">HTH tetR-type domain-containing protein</fullName>
    </recommendedName>
</protein>
<dbReference type="Pfam" id="PF00440">
    <property type="entry name" value="TetR_N"/>
    <property type="match status" value="1"/>
</dbReference>
<dbReference type="PATRIC" id="fig|742734.4.peg.2245"/>
<dbReference type="PANTHER" id="PTHR43479">
    <property type="entry name" value="ACREF/ENVCD OPERON REPRESSOR-RELATED"/>
    <property type="match status" value="1"/>
</dbReference>
<dbReference type="GeneID" id="93161969"/>
<dbReference type="OrthoDB" id="9812484at2"/>
<reference evidence="4 5" key="1">
    <citation type="submission" date="2011-04" db="EMBL/GenBank/DDBJ databases">
        <title>The Genome Sequence of Clostridium citroniae WAL-19142.</title>
        <authorList>
            <consortium name="The Broad Institute Genome Sequencing Platform"/>
            <person name="Earl A."/>
            <person name="Ward D."/>
            <person name="Feldgarden M."/>
            <person name="Gevers D."/>
            <person name="Warren Y.A."/>
            <person name="Tyrrell K.L."/>
            <person name="Citron D.M."/>
            <person name="Goldstein E.J."/>
            <person name="Daigneault M."/>
            <person name="Allen-Vercoe E."/>
            <person name="Young S.K."/>
            <person name="Zeng Q."/>
            <person name="Gargeya S."/>
            <person name="Fitzgerald M."/>
            <person name="Haas B."/>
            <person name="Abouelleil A."/>
            <person name="Alvarado L."/>
            <person name="Arachchi H.M."/>
            <person name="Berlin A."/>
            <person name="Brown A."/>
            <person name="Chapman S.B."/>
            <person name="Chen Z."/>
            <person name="Dunbar C."/>
            <person name="Freedman E."/>
            <person name="Gearin G."/>
            <person name="Gellesch M."/>
            <person name="Goldberg J."/>
            <person name="Griggs A."/>
            <person name="Gujja S."/>
            <person name="Heilman E.R."/>
            <person name="Heiman D."/>
            <person name="Howarth C."/>
            <person name="Larson L."/>
            <person name="Lui A."/>
            <person name="MacDonald P.J."/>
            <person name="Mehta T."/>
            <person name="Montmayeur A."/>
            <person name="Murphy C."/>
            <person name="Neiman D."/>
            <person name="Pearson M."/>
            <person name="Priest M."/>
            <person name="Roberts A."/>
            <person name="Saif S."/>
            <person name="Shea T."/>
            <person name="Shenoy N."/>
            <person name="Sisk P."/>
            <person name="Stolte C."/>
            <person name="Sykes S."/>
            <person name="White J."/>
            <person name="Yandava C."/>
            <person name="Wortman J."/>
            <person name="Nusbaum C."/>
            <person name="Birren B."/>
        </authorList>
    </citation>
    <scope>NUCLEOTIDE SEQUENCE [LARGE SCALE GENOMIC DNA]</scope>
    <source>
        <strain evidence="4 5">WAL-19142</strain>
    </source>
</reference>
<name>A0A0J9C6N3_9FIRM</name>
<dbReference type="EMBL" id="ADLK01000019">
    <property type="protein sequence ID" value="KMW20076.1"/>
    <property type="molecule type" value="Genomic_DNA"/>
</dbReference>
<feature type="DNA-binding region" description="H-T-H motif" evidence="2">
    <location>
        <begin position="34"/>
        <end position="53"/>
    </location>
</feature>
<dbReference type="GO" id="GO:0003677">
    <property type="term" value="F:DNA binding"/>
    <property type="evidence" value="ECO:0007669"/>
    <property type="project" value="UniProtKB-UniRule"/>
</dbReference>